<dbReference type="InterPro" id="IPR013083">
    <property type="entry name" value="Znf_RING/FYVE/PHD"/>
</dbReference>
<dbReference type="AlphaFoldDB" id="A0A7J7JQP2"/>
<evidence type="ECO:0000313" key="8">
    <source>
        <dbReference type="EMBL" id="KAF6028679.1"/>
    </source>
</evidence>
<dbReference type="Gene3D" id="3.30.40.10">
    <property type="entry name" value="Zinc/RING finger domain, C3HC4 (zinc finger)"/>
    <property type="match status" value="1"/>
</dbReference>
<dbReference type="GO" id="GO:0042428">
    <property type="term" value="P:serotonin metabolic process"/>
    <property type="evidence" value="ECO:0007669"/>
    <property type="project" value="TreeGrafter"/>
</dbReference>
<keyword evidence="6" id="KW-0812">Transmembrane</keyword>
<dbReference type="OrthoDB" id="2017893at2759"/>
<dbReference type="Proteomes" id="UP000593567">
    <property type="component" value="Unassembled WGS sequence"/>
</dbReference>
<comment type="caution">
    <text evidence="8">The sequence shown here is derived from an EMBL/GenBank/DDBJ whole genome shotgun (WGS) entry which is preliminary data.</text>
</comment>
<dbReference type="PANTHER" id="PTHR46717:SF1">
    <property type="entry name" value="E3 UBIQUITIN-PROTEIN LIGASE RNF180"/>
    <property type="match status" value="1"/>
</dbReference>
<sequence length="201" mass="23469">MSSTNSSTELPHQQKHLTKHKRQLHKRTVSEICKSLHKEWWVCSICLELMYRPHVVKPCQHIFCERCLQDLATANPLRTSCPLCRSSIEECQLCSDVDKQIKSQFPNEYRKFAEGKQRAGPLPGHSSRRHLGIFDWIRFTTGNREYRHVVICSFYLGHYIILASRYMSDYIPEVPIPNDYKLDNVPLIVIGFISTLILILR</sequence>
<dbReference type="GO" id="GO:0005789">
    <property type="term" value="C:endoplasmic reticulum membrane"/>
    <property type="evidence" value="ECO:0007669"/>
    <property type="project" value="TreeGrafter"/>
</dbReference>
<dbReference type="SMART" id="SM00184">
    <property type="entry name" value="RING"/>
    <property type="match status" value="1"/>
</dbReference>
<dbReference type="PANTHER" id="PTHR46717">
    <property type="entry name" value="E3 UBIQUITIN-PROTEIN LIGASE RNF180"/>
    <property type="match status" value="1"/>
</dbReference>
<feature type="compositionally biased region" description="Polar residues" evidence="5">
    <location>
        <begin position="1"/>
        <end position="11"/>
    </location>
</feature>
<keyword evidence="6" id="KW-0472">Membrane</keyword>
<keyword evidence="9" id="KW-1185">Reference proteome</keyword>
<name>A0A7J7JQP2_BUGNE</name>
<feature type="transmembrane region" description="Helical" evidence="6">
    <location>
        <begin position="184"/>
        <end position="200"/>
    </location>
</feature>
<accession>A0A7J7JQP2</accession>
<keyword evidence="1" id="KW-0479">Metal-binding</keyword>
<evidence type="ECO:0000256" key="2">
    <source>
        <dbReference type="ARBA" id="ARBA00022771"/>
    </source>
</evidence>
<gene>
    <name evidence="8" type="ORF">EB796_013000</name>
</gene>
<dbReference type="GO" id="GO:0000209">
    <property type="term" value="P:protein polyubiquitination"/>
    <property type="evidence" value="ECO:0007669"/>
    <property type="project" value="InterPro"/>
</dbReference>
<evidence type="ECO:0000256" key="5">
    <source>
        <dbReference type="SAM" id="MobiDB-lite"/>
    </source>
</evidence>
<dbReference type="InterPro" id="IPR017907">
    <property type="entry name" value="Znf_RING_CS"/>
</dbReference>
<organism evidence="8 9">
    <name type="scientific">Bugula neritina</name>
    <name type="common">Brown bryozoan</name>
    <name type="synonym">Sertularia neritina</name>
    <dbReference type="NCBI Taxonomy" id="10212"/>
    <lineage>
        <taxon>Eukaryota</taxon>
        <taxon>Metazoa</taxon>
        <taxon>Spiralia</taxon>
        <taxon>Lophotrochozoa</taxon>
        <taxon>Bryozoa</taxon>
        <taxon>Gymnolaemata</taxon>
        <taxon>Cheilostomatida</taxon>
        <taxon>Flustrina</taxon>
        <taxon>Buguloidea</taxon>
        <taxon>Bugulidae</taxon>
        <taxon>Bugula</taxon>
    </lineage>
</organism>
<dbReference type="GO" id="GO:0032436">
    <property type="term" value="P:positive regulation of proteasomal ubiquitin-dependent protein catabolic process"/>
    <property type="evidence" value="ECO:0007669"/>
    <property type="project" value="TreeGrafter"/>
</dbReference>
<dbReference type="GO" id="GO:0042415">
    <property type="term" value="P:norepinephrine metabolic process"/>
    <property type="evidence" value="ECO:0007669"/>
    <property type="project" value="TreeGrafter"/>
</dbReference>
<reference evidence="8" key="1">
    <citation type="submission" date="2020-06" db="EMBL/GenBank/DDBJ databases">
        <title>Draft genome of Bugula neritina, a colonial animal packing powerful symbionts and potential medicines.</title>
        <authorList>
            <person name="Rayko M."/>
        </authorList>
    </citation>
    <scope>NUCLEOTIDE SEQUENCE [LARGE SCALE GENOMIC DNA]</scope>
    <source>
        <strain evidence="8">Kwan_BN1</strain>
    </source>
</reference>
<dbReference type="EMBL" id="VXIV02001926">
    <property type="protein sequence ID" value="KAF6028679.1"/>
    <property type="molecule type" value="Genomic_DNA"/>
</dbReference>
<dbReference type="InterPro" id="IPR001841">
    <property type="entry name" value="Znf_RING"/>
</dbReference>
<proteinExistence type="predicted"/>
<protein>
    <submittedName>
        <fullName evidence="8">RNF180</fullName>
    </submittedName>
</protein>
<dbReference type="InterPro" id="IPR027370">
    <property type="entry name" value="Znf-RING_euk"/>
</dbReference>
<evidence type="ECO:0000256" key="4">
    <source>
        <dbReference type="PROSITE-ProRule" id="PRU00175"/>
    </source>
</evidence>
<dbReference type="GO" id="GO:0061630">
    <property type="term" value="F:ubiquitin protein ligase activity"/>
    <property type="evidence" value="ECO:0007669"/>
    <property type="project" value="InterPro"/>
</dbReference>
<keyword evidence="3" id="KW-0862">Zinc</keyword>
<keyword evidence="6" id="KW-1133">Transmembrane helix</keyword>
<feature type="domain" description="RING-type" evidence="7">
    <location>
        <begin position="43"/>
        <end position="85"/>
    </location>
</feature>
<keyword evidence="2 4" id="KW-0863">Zinc-finger</keyword>
<evidence type="ECO:0000256" key="3">
    <source>
        <dbReference type="ARBA" id="ARBA00022833"/>
    </source>
</evidence>
<feature type="transmembrane region" description="Helical" evidence="6">
    <location>
        <begin position="146"/>
        <end position="164"/>
    </location>
</feature>
<dbReference type="GO" id="GO:0008270">
    <property type="term" value="F:zinc ion binding"/>
    <property type="evidence" value="ECO:0007669"/>
    <property type="project" value="UniProtKB-KW"/>
</dbReference>
<evidence type="ECO:0000256" key="6">
    <source>
        <dbReference type="SAM" id="Phobius"/>
    </source>
</evidence>
<evidence type="ECO:0000259" key="7">
    <source>
        <dbReference type="PROSITE" id="PS50089"/>
    </source>
</evidence>
<dbReference type="Pfam" id="PF13445">
    <property type="entry name" value="zf-RING_UBOX"/>
    <property type="match status" value="1"/>
</dbReference>
<feature type="region of interest" description="Disordered" evidence="5">
    <location>
        <begin position="1"/>
        <end position="22"/>
    </location>
</feature>
<dbReference type="PROSITE" id="PS50089">
    <property type="entry name" value="ZF_RING_2"/>
    <property type="match status" value="1"/>
</dbReference>
<dbReference type="InterPro" id="IPR033263">
    <property type="entry name" value="RNF180"/>
</dbReference>
<dbReference type="SUPFAM" id="SSF57850">
    <property type="entry name" value="RING/U-box"/>
    <property type="match status" value="1"/>
</dbReference>
<evidence type="ECO:0000256" key="1">
    <source>
        <dbReference type="ARBA" id="ARBA00022723"/>
    </source>
</evidence>
<evidence type="ECO:0000313" key="9">
    <source>
        <dbReference type="Proteomes" id="UP000593567"/>
    </source>
</evidence>
<feature type="compositionally biased region" description="Basic residues" evidence="5">
    <location>
        <begin position="13"/>
        <end position="22"/>
    </location>
</feature>
<dbReference type="GO" id="GO:0031624">
    <property type="term" value="F:ubiquitin conjugating enzyme binding"/>
    <property type="evidence" value="ECO:0007669"/>
    <property type="project" value="TreeGrafter"/>
</dbReference>
<dbReference type="PROSITE" id="PS00518">
    <property type="entry name" value="ZF_RING_1"/>
    <property type="match status" value="1"/>
</dbReference>